<evidence type="ECO:0000313" key="1">
    <source>
        <dbReference type="EMBL" id="MBB5933401.1"/>
    </source>
</evidence>
<dbReference type="Proteomes" id="UP000588098">
    <property type="component" value="Unassembled WGS sequence"/>
</dbReference>
<name>A0A7W9Q4C1_9ACTN</name>
<keyword evidence="2" id="KW-1185">Reference proteome</keyword>
<organism evidence="1 2">
    <name type="scientific">Streptomyces zagrosensis</name>
    <dbReference type="NCBI Taxonomy" id="1042984"/>
    <lineage>
        <taxon>Bacteria</taxon>
        <taxon>Bacillati</taxon>
        <taxon>Actinomycetota</taxon>
        <taxon>Actinomycetes</taxon>
        <taxon>Kitasatosporales</taxon>
        <taxon>Streptomycetaceae</taxon>
        <taxon>Streptomyces</taxon>
    </lineage>
</organism>
<dbReference type="EMBL" id="JACHJL010000001">
    <property type="protein sequence ID" value="MBB5933401.1"/>
    <property type="molecule type" value="Genomic_DNA"/>
</dbReference>
<gene>
    <name evidence="1" type="ORF">FHS42_000419</name>
</gene>
<dbReference type="AlphaFoldDB" id="A0A7W9Q4C1"/>
<evidence type="ECO:0000313" key="2">
    <source>
        <dbReference type="Proteomes" id="UP000588098"/>
    </source>
</evidence>
<accession>A0A7W9Q4C1</accession>
<comment type="caution">
    <text evidence="1">The sequence shown here is derived from an EMBL/GenBank/DDBJ whole genome shotgun (WGS) entry which is preliminary data.</text>
</comment>
<proteinExistence type="predicted"/>
<protein>
    <submittedName>
        <fullName evidence="1">Uncharacterized protein</fullName>
    </submittedName>
</protein>
<reference evidence="1 2" key="1">
    <citation type="submission" date="2020-08" db="EMBL/GenBank/DDBJ databases">
        <title>Genomic Encyclopedia of Type Strains, Phase III (KMG-III): the genomes of soil and plant-associated and newly described type strains.</title>
        <authorList>
            <person name="Whitman W."/>
        </authorList>
    </citation>
    <scope>NUCLEOTIDE SEQUENCE [LARGE SCALE GENOMIC DNA]</scope>
    <source>
        <strain evidence="1 2">CECT 8305</strain>
    </source>
</reference>
<sequence length="36" mass="3543">MGDRSDVATALASKADRESCVIDAEGVATLSTSAGS</sequence>